<gene>
    <name evidence="1" type="ORF">GGQ92_002487</name>
</gene>
<evidence type="ECO:0000313" key="2">
    <source>
        <dbReference type="Proteomes" id="UP000572212"/>
    </source>
</evidence>
<protein>
    <submittedName>
        <fullName evidence="1">Uncharacterized protein</fullName>
    </submittedName>
</protein>
<comment type="caution">
    <text evidence="1">The sequence shown here is derived from an EMBL/GenBank/DDBJ whole genome shotgun (WGS) entry which is preliminary data.</text>
</comment>
<proteinExistence type="predicted"/>
<dbReference type="EMBL" id="JACHON010000015">
    <property type="protein sequence ID" value="MBB6513673.1"/>
    <property type="molecule type" value="Genomic_DNA"/>
</dbReference>
<reference evidence="1 2" key="1">
    <citation type="submission" date="2020-08" db="EMBL/GenBank/DDBJ databases">
        <title>Genomic Encyclopedia of Type Strains, Phase IV (KMG-IV): sequencing the most valuable type-strain genomes for metagenomic binning, comparative biology and taxonomic classification.</title>
        <authorList>
            <person name="Goeker M."/>
        </authorList>
    </citation>
    <scope>NUCLEOTIDE SEQUENCE [LARGE SCALE GENOMIC DNA]</scope>
    <source>
        <strain evidence="1 2">DSM 11805</strain>
    </source>
</reference>
<dbReference type="Proteomes" id="UP000572212">
    <property type="component" value="Unassembled WGS sequence"/>
</dbReference>
<name>A0A841RPX6_9BACI</name>
<organism evidence="1 2">
    <name type="scientific">Gracilibacillus halotolerans</name>
    <dbReference type="NCBI Taxonomy" id="74386"/>
    <lineage>
        <taxon>Bacteria</taxon>
        <taxon>Bacillati</taxon>
        <taxon>Bacillota</taxon>
        <taxon>Bacilli</taxon>
        <taxon>Bacillales</taxon>
        <taxon>Bacillaceae</taxon>
        <taxon>Gracilibacillus</taxon>
    </lineage>
</organism>
<accession>A0A841RPX6</accession>
<keyword evidence="2" id="KW-1185">Reference proteome</keyword>
<sequence length="49" mass="5544">MLFLEKELSPCAFGLAQAVFFMKTIFCHPTDNIQGKKYFGGKENDSNNL</sequence>
<evidence type="ECO:0000313" key="1">
    <source>
        <dbReference type="EMBL" id="MBB6513673.1"/>
    </source>
</evidence>
<dbReference type="AlphaFoldDB" id="A0A841RPX6"/>